<reference evidence="3" key="3">
    <citation type="submission" date="2016-06" db="UniProtKB">
        <authorList>
            <consortium name="WormBaseParasite"/>
        </authorList>
    </citation>
    <scope>IDENTIFICATION</scope>
</reference>
<evidence type="ECO:0000313" key="3">
    <source>
        <dbReference type="WBParaSite" id="GPLIN_000521400"/>
    </source>
</evidence>
<dbReference type="Proteomes" id="UP000050741">
    <property type="component" value="Unassembled WGS sequence"/>
</dbReference>
<reference evidence="2" key="2">
    <citation type="submission" date="2014-05" db="EMBL/GenBank/DDBJ databases">
        <title>The genome and life-stage specific transcriptomes of Globodera pallida elucidate key aspects of plant parasitism by a cyst nematode.</title>
        <authorList>
            <person name="Cotton J.A."/>
            <person name="Lilley C.J."/>
            <person name="Jones L.M."/>
            <person name="Kikuchi T."/>
            <person name="Reid A.J."/>
            <person name="Thorpe P."/>
            <person name="Tsai I.J."/>
            <person name="Beasley H."/>
            <person name="Blok V."/>
            <person name="Cock P.J.A."/>
            <person name="Van den Akker S.E."/>
            <person name="Holroyd N."/>
            <person name="Hunt M."/>
            <person name="Mantelin S."/>
            <person name="Naghra H."/>
            <person name="Pain A."/>
            <person name="Palomares-Rius J.E."/>
            <person name="Zarowiecki M."/>
            <person name="Berriman M."/>
            <person name="Jones J.T."/>
            <person name="Urwin P.E."/>
        </authorList>
    </citation>
    <scope>NUCLEOTIDE SEQUENCE [LARGE SCALE GENOMIC DNA]</scope>
    <source>
        <strain evidence="2">Lindley</strain>
    </source>
</reference>
<feature type="compositionally biased region" description="Acidic residues" evidence="1">
    <location>
        <begin position="61"/>
        <end position="73"/>
    </location>
</feature>
<feature type="region of interest" description="Disordered" evidence="1">
    <location>
        <begin position="26"/>
        <end position="73"/>
    </location>
</feature>
<organism evidence="2 3">
    <name type="scientific">Globodera pallida</name>
    <name type="common">Potato cyst nematode worm</name>
    <name type="synonym">Heterodera pallida</name>
    <dbReference type="NCBI Taxonomy" id="36090"/>
    <lineage>
        <taxon>Eukaryota</taxon>
        <taxon>Metazoa</taxon>
        <taxon>Ecdysozoa</taxon>
        <taxon>Nematoda</taxon>
        <taxon>Chromadorea</taxon>
        <taxon>Rhabditida</taxon>
        <taxon>Tylenchina</taxon>
        <taxon>Tylenchomorpha</taxon>
        <taxon>Tylenchoidea</taxon>
        <taxon>Heteroderidae</taxon>
        <taxon>Heteroderinae</taxon>
        <taxon>Globodera</taxon>
    </lineage>
</organism>
<sequence>MISWLVGVGRTDGGLIRIVGGLGEVSTRTGSGRREEEKPPSMLNLTRAPAGQSRVEKEEKEVEEDNNASTTDD</sequence>
<keyword evidence="2" id="KW-1185">Reference proteome</keyword>
<dbReference type="WBParaSite" id="GPLIN_000521400">
    <property type="protein sequence ID" value="GPLIN_000521400"/>
    <property type="gene ID" value="GPLIN_000521400"/>
</dbReference>
<protein>
    <submittedName>
        <fullName evidence="3">Uncharacterized protein</fullName>
    </submittedName>
</protein>
<proteinExistence type="predicted"/>
<name>A0A183BX75_GLOPA</name>
<evidence type="ECO:0000256" key="1">
    <source>
        <dbReference type="SAM" id="MobiDB-lite"/>
    </source>
</evidence>
<evidence type="ECO:0000313" key="2">
    <source>
        <dbReference type="Proteomes" id="UP000050741"/>
    </source>
</evidence>
<dbReference type="AlphaFoldDB" id="A0A183BX75"/>
<accession>A0A183BX75</accession>
<reference evidence="2" key="1">
    <citation type="submission" date="2013-12" db="EMBL/GenBank/DDBJ databases">
        <authorList>
            <person name="Aslett M."/>
        </authorList>
    </citation>
    <scope>NUCLEOTIDE SEQUENCE [LARGE SCALE GENOMIC DNA]</scope>
    <source>
        <strain evidence="2">Lindley</strain>
    </source>
</reference>